<accession>A0A4R6Z0N1</accession>
<sequence>MQIGIDFGTSYSAAAAYVQGRLEGIRFGEQSQFRTAVFFPAAVPDPADFYLSAERELEVDAYVRSAKAAQRSAYVAWQQRRGEAERLSGWDKAKALALASEPTERSDADLRAAGIRHVRRNWMENLVRQSQGAVVKVNDALFGDEAIDAYINDGLGHLVESPKSMLGYKLLPNARRVILHIASHVLEHIRLSATRQLGTPVRAAILGRPVEFKSAMGAKGTEQALEMLTEAAQSAGFEQIAFLEEPAAAAMHYHTQLTLPERSLIVDVGGGTTDVAFAEVGGTAAAARILGSWGLPRGGTDIDIELSLAAFMPLFGRGHPLIPVHHFREAASVQSPPQQKEFRGHNYRDAPQPFGTRLQELQRIGSTSLLNREAERMKIALGQVASDRVELDFIEHGLAVELDLRHRDQAYADFLDKLAALLGRVRGDIGVVPDSVFLTGGSSRAPLIREVVAREFPGVRIVVGDASLGVVSGLAVAAGQWEL</sequence>
<dbReference type="InterPro" id="IPR013126">
    <property type="entry name" value="Hsp_70_fam"/>
</dbReference>
<evidence type="ECO:0000256" key="2">
    <source>
        <dbReference type="ARBA" id="ARBA00022840"/>
    </source>
</evidence>
<keyword evidence="1" id="KW-0547">Nucleotide-binding</keyword>
<dbReference type="Gene3D" id="3.30.420.40">
    <property type="match status" value="2"/>
</dbReference>
<comment type="caution">
    <text evidence="3">The sequence shown here is derived from an EMBL/GenBank/DDBJ whole genome shotgun (WGS) entry which is preliminary data.</text>
</comment>
<proteinExistence type="predicted"/>
<evidence type="ECO:0000313" key="4">
    <source>
        <dbReference type="Proteomes" id="UP000295293"/>
    </source>
</evidence>
<name>A0A4R6Z0N1_9GAMM</name>
<dbReference type="Pfam" id="PF06723">
    <property type="entry name" value="MreB_Mbl"/>
    <property type="match status" value="1"/>
</dbReference>
<dbReference type="GO" id="GO:0140662">
    <property type="term" value="F:ATP-dependent protein folding chaperone"/>
    <property type="evidence" value="ECO:0007669"/>
    <property type="project" value="InterPro"/>
</dbReference>
<reference evidence="3 4" key="1">
    <citation type="submission" date="2019-03" db="EMBL/GenBank/DDBJ databases">
        <title>Genomic Encyclopedia of Type Strains, Phase IV (KMG-IV): sequencing the most valuable type-strain genomes for metagenomic binning, comparative biology and taxonomic classification.</title>
        <authorList>
            <person name="Goeker M."/>
        </authorList>
    </citation>
    <scope>NUCLEOTIDE SEQUENCE [LARGE SCALE GENOMIC DNA]</scope>
    <source>
        <strain evidence="3 4">DSM 21667</strain>
    </source>
</reference>
<dbReference type="AlphaFoldDB" id="A0A4R6Z0N1"/>
<evidence type="ECO:0000256" key="1">
    <source>
        <dbReference type="ARBA" id="ARBA00022741"/>
    </source>
</evidence>
<dbReference type="EMBL" id="SNZH01000005">
    <property type="protein sequence ID" value="TDR45062.1"/>
    <property type="molecule type" value="Genomic_DNA"/>
</dbReference>
<organism evidence="3 4">
    <name type="scientific">Tahibacter aquaticus</name>
    <dbReference type="NCBI Taxonomy" id="520092"/>
    <lineage>
        <taxon>Bacteria</taxon>
        <taxon>Pseudomonadati</taxon>
        <taxon>Pseudomonadota</taxon>
        <taxon>Gammaproteobacteria</taxon>
        <taxon>Lysobacterales</taxon>
        <taxon>Rhodanobacteraceae</taxon>
        <taxon>Tahibacter</taxon>
    </lineage>
</organism>
<dbReference type="RefSeq" id="WP_133818563.1">
    <property type="nucleotide sequence ID" value="NZ_SNZH01000005.1"/>
</dbReference>
<keyword evidence="4" id="KW-1185">Reference proteome</keyword>
<dbReference type="OrthoDB" id="9807934at2"/>
<evidence type="ECO:0000313" key="3">
    <source>
        <dbReference type="EMBL" id="TDR45062.1"/>
    </source>
</evidence>
<dbReference type="InterPro" id="IPR056546">
    <property type="entry name" value="MreB_MamK-like"/>
</dbReference>
<keyword evidence="2" id="KW-0067">ATP-binding</keyword>
<dbReference type="GO" id="GO:0005524">
    <property type="term" value="F:ATP binding"/>
    <property type="evidence" value="ECO:0007669"/>
    <property type="project" value="UniProtKB-KW"/>
</dbReference>
<dbReference type="InterPro" id="IPR043129">
    <property type="entry name" value="ATPase_NBD"/>
</dbReference>
<dbReference type="SUPFAM" id="SSF53067">
    <property type="entry name" value="Actin-like ATPase domain"/>
    <property type="match status" value="2"/>
</dbReference>
<protein>
    <submittedName>
        <fullName evidence="3">Putative chaperone protein</fullName>
    </submittedName>
</protein>
<dbReference type="Proteomes" id="UP000295293">
    <property type="component" value="Unassembled WGS sequence"/>
</dbReference>
<dbReference type="Gene3D" id="3.90.640.10">
    <property type="entry name" value="Actin, Chain A, domain 4"/>
    <property type="match status" value="1"/>
</dbReference>
<dbReference type="PANTHER" id="PTHR19375">
    <property type="entry name" value="HEAT SHOCK PROTEIN 70KDA"/>
    <property type="match status" value="1"/>
</dbReference>
<gene>
    <name evidence="3" type="ORF">DFR29_105245</name>
</gene>